<sequence>MTDGNGENKDKINGDIDVIWWILGAVAGVALTAKYIQFLGVARDEELPLSQGLLMLACMFGPAAVLGLIADQFRKEVQRGRMPWEVYWTVLSGIAASVFTFLGVTGIDDILEAGRFVFSSDG</sequence>
<feature type="transmembrane region" description="Helical" evidence="1">
    <location>
        <begin position="49"/>
        <end position="70"/>
    </location>
</feature>
<keyword evidence="1" id="KW-1133">Transmembrane helix</keyword>
<reference evidence="2 3" key="1">
    <citation type="submission" date="2024-08" db="EMBL/GenBank/DDBJ databases">
        <title>Genome mining of Saccharopolyspora cebuensis PGLac3 from Nigerian medicinal plant.</title>
        <authorList>
            <person name="Ezeobiora C.E."/>
            <person name="Igbokwe N.H."/>
            <person name="Amin D.H."/>
            <person name="Mendie U.E."/>
        </authorList>
    </citation>
    <scope>NUCLEOTIDE SEQUENCE [LARGE SCALE GENOMIC DNA]</scope>
    <source>
        <strain evidence="2 3">PGLac3</strain>
    </source>
</reference>
<accession>A0ABV4CHD7</accession>
<keyword evidence="1" id="KW-0812">Transmembrane</keyword>
<protein>
    <submittedName>
        <fullName evidence="2">Uncharacterized protein</fullName>
    </submittedName>
</protein>
<proteinExistence type="predicted"/>
<gene>
    <name evidence="2" type="ORF">AB8O55_08940</name>
</gene>
<evidence type="ECO:0000313" key="3">
    <source>
        <dbReference type="Proteomes" id="UP001564626"/>
    </source>
</evidence>
<dbReference type="EMBL" id="JBGEHV010000012">
    <property type="protein sequence ID" value="MEY8039522.1"/>
    <property type="molecule type" value="Genomic_DNA"/>
</dbReference>
<evidence type="ECO:0000313" key="2">
    <source>
        <dbReference type="EMBL" id="MEY8039522.1"/>
    </source>
</evidence>
<dbReference type="Proteomes" id="UP001564626">
    <property type="component" value="Unassembled WGS sequence"/>
</dbReference>
<comment type="caution">
    <text evidence="2">The sequence shown here is derived from an EMBL/GenBank/DDBJ whole genome shotgun (WGS) entry which is preliminary data.</text>
</comment>
<name>A0ABV4CHD7_9PSEU</name>
<keyword evidence="1" id="KW-0472">Membrane</keyword>
<evidence type="ECO:0000256" key="1">
    <source>
        <dbReference type="SAM" id="Phobius"/>
    </source>
</evidence>
<feature type="transmembrane region" description="Helical" evidence="1">
    <location>
        <begin position="86"/>
        <end position="107"/>
    </location>
</feature>
<dbReference type="RefSeq" id="WP_345359658.1">
    <property type="nucleotide sequence ID" value="NZ_BAABII010000004.1"/>
</dbReference>
<keyword evidence="3" id="KW-1185">Reference proteome</keyword>
<feature type="transmembrane region" description="Helical" evidence="1">
    <location>
        <begin position="18"/>
        <end position="37"/>
    </location>
</feature>
<organism evidence="2 3">
    <name type="scientific">Saccharopolyspora cebuensis</name>
    <dbReference type="NCBI Taxonomy" id="418759"/>
    <lineage>
        <taxon>Bacteria</taxon>
        <taxon>Bacillati</taxon>
        <taxon>Actinomycetota</taxon>
        <taxon>Actinomycetes</taxon>
        <taxon>Pseudonocardiales</taxon>
        <taxon>Pseudonocardiaceae</taxon>
        <taxon>Saccharopolyspora</taxon>
    </lineage>
</organism>